<dbReference type="Pfam" id="PF07729">
    <property type="entry name" value="FCD"/>
    <property type="match status" value="1"/>
</dbReference>
<dbReference type="Proteomes" id="UP000244060">
    <property type="component" value="Unassembled WGS sequence"/>
</dbReference>
<protein>
    <submittedName>
        <fullName evidence="5">GntR family transcriptional regulator</fullName>
    </submittedName>
</protein>
<evidence type="ECO:0000256" key="3">
    <source>
        <dbReference type="ARBA" id="ARBA00023163"/>
    </source>
</evidence>
<dbReference type="CDD" id="cd07377">
    <property type="entry name" value="WHTH_GntR"/>
    <property type="match status" value="1"/>
</dbReference>
<accession>A0A2T5KA42</accession>
<evidence type="ECO:0000256" key="1">
    <source>
        <dbReference type="ARBA" id="ARBA00023015"/>
    </source>
</evidence>
<dbReference type="InterPro" id="IPR008920">
    <property type="entry name" value="TF_FadR/GntR_C"/>
</dbReference>
<gene>
    <name evidence="5" type="ORF">C8J28_105128</name>
</gene>
<dbReference type="EMBL" id="QAOT01000005">
    <property type="protein sequence ID" value="PTR19287.1"/>
    <property type="molecule type" value="Genomic_DNA"/>
</dbReference>
<dbReference type="PROSITE" id="PS50949">
    <property type="entry name" value="HTH_GNTR"/>
    <property type="match status" value="1"/>
</dbReference>
<dbReference type="AlphaFoldDB" id="A0A2T5KA42"/>
<evidence type="ECO:0000256" key="2">
    <source>
        <dbReference type="ARBA" id="ARBA00023125"/>
    </source>
</evidence>
<name>A0A2T5KA42_9RHOB</name>
<dbReference type="SMART" id="SM00345">
    <property type="entry name" value="HTH_GNTR"/>
    <property type="match status" value="1"/>
</dbReference>
<keyword evidence="3" id="KW-0804">Transcription</keyword>
<dbReference type="Pfam" id="PF00392">
    <property type="entry name" value="GntR"/>
    <property type="match status" value="1"/>
</dbReference>
<dbReference type="RefSeq" id="WP_233864116.1">
    <property type="nucleotide sequence ID" value="NZ_CP090022.1"/>
</dbReference>
<dbReference type="InterPro" id="IPR000524">
    <property type="entry name" value="Tscrpt_reg_HTH_GntR"/>
</dbReference>
<dbReference type="SMART" id="SM00895">
    <property type="entry name" value="FCD"/>
    <property type="match status" value="1"/>
</dbReference>
<keyword evidence="6" id="KW-1185">Reference proteome</keyword>
<dbReference type="InterPro" id="IPR036388">
    <property type="entry name" value="WH-like_DNA-bd_sf"/>
</dbReference>
<dbReference type="Gene3D" id="1.10.10.10">
    <property type="entry name" value="Winged helix-like DNA-binding domain superfamily/Winged helix DNA-binding domain"/>
    <property type="match status" value="1"/>
</dbReference>
<sequence>MTREERKAGTFGAAGGNLRPVSAGRLDVGISDEIRSRIVSLNYPPGLMIFENAVAAEFGVSRTPVHQAFMRLSHEGLLDVLPQRGARVSFLSRSTIIHAQYVRECLEAAAFFDAARIWDAADAAHLQRERRAQDLIEAQREAVARGDYLRFTELDVAFHTEILGVLGNDLLLACVSQMRNQLNRLRLLELREAHHEKRMIADHEALLAAVSAGRADEARRRLITHLKTLEDFREEIFGRHPDLFRP</sequence>
<comment type="caution">
    <text evidence="5">The sequence shown here is derived from an EMBL/GenBank/DDBJ whole genome shotgun (WGS) entry which is preliminary data.</text>
</comment>
<dbReference type="Gene3D" id="1.20.120.530">
    <property type="entry name" value="GntR ligand-binding domain-like"/>
    <property type="match status" value="1"/>
</dbReference>
<dbReference type="SUPFAM" id="SSF46785">
    <property type="entry name" value="Winged helix' DNA-binding domain"/>
    <property type="match status" value="1"/>
</dbReference>
<keyword evidence="1" id="KW-0805">Transcription regulation</keyword>
<dbReference type="InterPro" id="IPR011711">
    <property type="entry name" value="GntR_C"/>
</dbReference>
<organism evidence="5 6">
    <name type="scientific">Cereibacter azotoformans</name>
    <dbReference type="NCBI Taxonomy" id="43057"/>
    <lineage>
        <taxon>Bacteria</taxon>
        <taxon>Pseudomonadati</taxon>
        <taxon>Pseudomonadota</taxon>
        <taxon>Alphaproteobacteria</taxon>
        <taxon>Rhodobacterales</taxon>
        <taxon>Paracoccaceae</taxon>
        <taxon>Cereibacter</taxon>
    </lineage>
</organism>
<feature type="domain" description="HTH gntR-type" evidence="4">
    <location>
        <begin position="24"/>
        <end position="91"/>
    </location>
</feature>
<evidence type="ECO:0000259" key="4">
    <source>
        <dbReference type="PROSITE" id="PS50949"/>
    </source>
</evidence>
<dbReference type="GO" id="GO:0003700">
    <property type="term" value="F:DNA-binding transcription factor activity"/>
    <property type="evidence" value="ECO:0007669"/>
    <property type="project" value="InterPro"/>
</dbReference>
<proteinExistence type="predicted"/>
<evidence type="ECO:0000313" key="6">
    <source>
        <dbReference type="Proteomes" id="UP000244060"/>
    </source>
</evidence>
<reference evidence="5 6" key="1">
    <citation type="submission" date="2018-04" db="EMBL/GenBank/DDBJ databases">
        <title>Genomic Encyclopedia of Type Strains, Phase III (KMG-III): the genomes of soil and plant-associated and newly described type strains.</title>
        <authorList>
            <person name="Whitman W."/>
        </authorList>
    </citation>
    <scope>NUCLEOTIDE SEQUENCE [LARGE SCALE GENOMIC DNA]</scope>
    <source>
        <strain evidence="5 6">KA25</strain>
    </source>
</reference>
<dbReference type="GO" id="GO:0003677">
    <property type="term" value="F:DNA binding"/>
    <property type="evidence" value="ECO:0007669"/>
    <property type="project" value="UniProtKB-KW"/>
</dbReference>
<dbReference type="PANTHER" id="PTHR43537">
    <property type="entry name" value="TRANSCRIPTIONAL REGULATOR, GNTR FAMILY"/>
    <property type="match status" value="1"/>
</dbReference>
<dbReference type="PANTHER" id="PTHR43537:SF45">
    <property type="entry name" value="GNTR FAMILY REGULATORY PROTEIN"/>
    <property type="match status" value="1"/>
</dbReference>
<dbReference type="InterPro" id="IPR036390">
    <property type="entry name" value="WH_DNA-bd_sf"/>
</dbReference>
<keyword evidence="2" id="KW-0238">DNA-binding</keyword>
<evidence type="ECO:0000313" key="5">
    <source>
        <dbReference type="EMBL" id="PTR19287.1"/>
    </source>
</evidence>
<dbReference type="SUPFAM" id="SSF48008">
    <property type="entry name" value="GntR ligand-binding domain-like"/>
    <property type="match status" value="1"/>
</dbReference>